<dbReference type="PANTHER" id="PTHR37466">
    <property type="entry name" value="SLR1628 PROTEIN"/>
    <property type="match status" value="1"/>
</dbReference>
<evidence type="ECO:0000313" key="2">
    <source>
        <dbReference type="Proteomes" id="UP000199035"/>
    </source>
</evidence>
<organism evidence="1 2">
    <name type="scientific">Acinetobacter kyonggiensis</name>
    <dbReference type="NCBI Taxonomy" id="595670"/>
    <lineage>
        <taxon>Bacteria</taxon>
        <taxon>Pseudomonadati</taxon>
        <taxon>Pseudomonadota</taxon>
        <taxon>Gammaproteobacteria</taxon>
        <taxon>Moraxellales</taxon>
        <taxon>Moraxellaceae</taxon>
        <taxon>Acinetobacter</taxon>
    </lineage>
</organism>
<proteinExistence type="predicted"/>
<name>A0A1H3GXC4_9GAMM</name>
<dbReference type="Pfam" id="PF09996">
    <property type="entry name" value="DUF2237"/>
    <property type="match status" value="1"/>
</dbReference>
<accession>A0A1H3GXC4</accession>
<evidence type="ECO:0008006" key="3">
    <source>
        <dbReference type="Google" id="ProtNLM"/>
    </source>
</evidence>
<dbReference type="AlphaFoldDB" id="A0A1H3GXC4"/>
<dbReference type="Gene3D" id="3.30.56.110">
    <property type="entry name" value="Protein of unknown function DUF2237"/>
    <property type="match status" value="1"/>
</dbReference>
<dbReference type="PANTHER" id="PTHR37466:SF1">
    <property type="entry name" value="SLR1628 PROTEIN"/>
    <property type="match status" value="1"/>
</dbReference>
<dbReference type="EMBL" id="FNPK01000003">
    <property type="protein sequence ID" value="SDY07966.1"/>
    <property type="molecule type" value="Genomic_DNA"/>
</dbReference>
<dbReference type="InterPro" id="IPR018714">
    <property type="entry name" value="DUF2237"/>
</dbReference>
<dbReference type="Proteomes" id="UP000199035">
    <property type="component" value="Unassembled WGS sequence"/>
</dbReference>
<protein>
    <recommendedName>
        <fullName evidence="3">DUF2237 domain-containing protein</fullName>
    </recommendedName>
</protein>
<sequence>MIMQKKVSFFCIKAVERQSFDYDSQKSHNDSERMSIHPDPNINRLNVLGEPLASCCYSPITGYFRNGFCHTATIDLGQHTICAQMTAEFLNFSQKVGNDLITPLPEVDFPGLEPGDFWCICVTRWVDAYQAGIAPPIKIQACHQAVLSYVPLDVLMEYAV</sequence>
<dbReference type="STRING" id="595670.SAMN05421643_103115"/>
<reference evidence="2" key="1">
    <citation type="submission" date="2016-10" db="EMBL/GenBank/DDBJ databases">
        <authorList>
            <person name="Varghese N."/>
            <person name="Submissions S."/>
        </authorList>
    </citation>
    <scope>NUCLEOTIDE SEQUENCE [LARGE SCALE GENOMIC DNA]</scope>
    <source>
        <strain evidence="2">ANC 5109</strain>
    </source>
</reference>
<gene>
    <name evidence="1" type="ORF">SAMN05421643_103115</name>
</gene>
<keyword evidence="2" id="KW-1185">Reference proteome</keyword>
<evidence type="ECO:0000313" key="1">
    <source>
        <dbReference type="EMBL" id="SDY07966.1"/>
    </source>
</evidence>